<proteinExistence type="predicted"/>
<comment type="caution">
    <text evidence="1">The sequence shown here is derived from an EMBL/GenBank/DDBJ whole genome shotgun (WGS) entry which is preliminary data.</text>
</comment>
<dbReference type="RefSeq" id="WP_170039920.1">
    <property type="nucleotide sequence ID" value="NZ_JABDTL010000002.1"/>
</dbReference>
<evidence type="ECO:0000313" key="1">
    <source>
        <dbReference type="EMBL" id="MBB6070136.1"/>
    </source>
</evidence>
<organism evidence="1 2">
    <name type="scientific">Longimicrobium terrae</name>
    <dbReference type="NCBI Taxonomy" id="1639882"/>
    <lineage>
        <taxon>Bacteria</taxon>
        <taxon>Pseudomonadati</taxon>
        <taxon>Gemmatimonadota</taxon>
        <taxon>Longimicrobiia</taxon>
        <taxon>Longimicrobiales</taxon>
        <taxon>Longimicrobiaceae</taxon>
        <taxon>Longimicrobium</taxon>
    </lineage>
</organism>
<accession>A0A841GXE5</accession>
<protein>
    <submittedName>
        <fullName evidence="1">Uncharacterized protein</fullName>
    </submittedName>
</protein>
<sequence length="85" mass="9007">MSKMKLELDALTVQTFATAAEVDAYEGTVDGHAAPPKTNGCGSEIDACPSSLGCTYQCDTVEFCSSFRVCNTLDQCVTTVRCEIG</sequence>
<dbReference type="EMBL" id="JACHIA010000003">
    <property type="protein sequence ID" value="MBB6070136.1"/>
    <property type="molecule type" value="Genomic_DNA"/>
</dbReference>
<name>A0A841GXE5_9BACT</name>
<dbReference type="AlphaFoldDB" id="A0A841GXE5"/>
<dbReference type="Proteomes" id="UP000582837">
    <property type="component" value="Unassembled WGS sequence"/>
</dbReference>
<gene>
    <name evidence="1" type="ORF">HNQ61_001753</name>
</gene>
<evidence type="ECO:0000313" key="2">
    <source>
        <dbReference type="Proteomes" id="UP000582837"/>
    </source>
</evidence>
<reference evidence="1 2" key="1">
    <citation type="submission" date="2020-08" db="EMBL/GenBank/DDBJ databases">
        <title>Genomic Encyclopedia of Type Strains, Phase IV (KMG-IV): sequencing the most valuable type-strain genomes for metagenomic binning, comparative biology and taxonomic classification.</title>
        <authorList>
            <person name="Goeker M."/>
        </authorList>
    </citation>
    <scope>NUCLEOTIDE SEQUENCE [LARGE SCALE GENOMIC DNA]</scope>
    <source>
        <strain evidence="1 2">DSM 29007</strain>
    </source>
</reference>
<keyword evidence="2" id="KW-1185">Reference proteome</keyword>